<feature type="region of interest" description="Disordered" evidence="5">
    <location>
        <begin position="1"/>
        <end position="20"/>
    </location>
</feature>
<dbReference type="Proteomes" id="UP000215377">
    <property type="component" value="Unassembled WGS sequence"/>
</dbReference>
<evidence type="ECO:0000313" key="7">
    <source>
        <dbReference type="EMBL" id="OWU74957.1"/>
    </source>
</evidence>
<reference evidence="7 8" key="1">
    <citation type="submission" date="2013-04" db="EMBL/GenBank/DDBJ databases">
        <title>Oceanicola sp. 22II1-22F33 Genome Sequencing.</title>
        <authorList>
            <person name="Lai Q."/>
            <person name="Li G."/>
            <person name="Shao Z."/>
        </authorList>
    </citation>
    <scope>NUCLEOTIDE SEQUENCE [LARGE SCALE GENOMIC DNA]</scope>
    <source>
        <strain evidence="7 8">22II1-22F33</strain>
    </source>
</reference>
<comment type="similarity">
    <text evidence="2">Belongs to the polysaccharide deacetylase family.</text>
</comment>
<dbReference type="AlphaFoldDB" id="A0A225NLL1"/>
<evidence type="ECO:0000256" key="4">
    <source>
        <dbReference type="ARBA" id="ARBA00032976"/>
    </source>
</evidence>
<accession>A0A225NLL1</accession>
<dbReference type="GO" id="GO:0016810">
    <property type="term" value="F:hydrolase activity, acting on carbon-nitrogen (but not peptide) bonds"/>
    <property type="evidence" value="ECO:0007669"/>
    <property type="project" value="InterPro"/>
</dbReference>
<evidence type="ECO:0000256" key="1">
    <source>
        <dbReference type="ARBA" id="ARBA00003236"/>
    </source>
</evidence>
<dbReference type="PANTHER" id="PTHR43123">
    <property type="entry name" value="POLYSACCHARIDE DEACETYLASE-RELATED"/>
    <property type="match status" value="1"/>
</dbReference>
<protein>
    <recommendedName>
        <fullName evidence="3">Chitooligosaccharide deacetylase</fullName>
    </recommendedName>
    <alternativeName>
        <fullName evidence="4">Nodulation protein B</fullName>
    </alternativeName>
</protein>
<dbReference type="PANTHER" id="PTHR43123:SF1">
    <property type="entry name" value="POLYSACCHARIDE DEACETYLASE-RELATED"/>
    <property type="match status" value="1"/>
</dbReference>
<dbReference type="PROSITE" id="PS51677">
    <property type="entry name" value="NODB"/>
    <property type="match status" value="1"/>
</dbReference>
<name>A0A225NLL1_9RHOB</name>
<evidence type="ECO:0000313" key="8">
    <source>
        <dbReference type="Proteomes" id="UP000215377"/>
    </source>
</evidence>
<evidence type="ECO:0000259" key="6">
    <source>
        <dbReference type="PROSITE" id="PS51677"/>
    </source>
</evidence>
<dbReference type="GO" id="GO:0005975">
    <property type="term" value="P:carbohydrate metabolic process"/>
    <property type="evidence" value="ECO:0007669"/>
    <property type="project" value="InterPro"/>
</dbReference>
<dbReference type="RefSeq" id="WP_088649779.1">
    <property type="nucleotide sequence ID" value="NZ_AQQR01000003.1"/>
</dbReference>
<comment type="caution">
    <text evidence="7">The sequence shown here is derived from an EMBL/GenBank/DDBJ whole genome shotgun (WGS) entry which is preliminary data.</text>
</comment>
<gene>
    <name evidence="7" type="ORF">ATO3_10420</name>
</gene>
<comment type="function">
    <text evidence="1">Is involved in generating a small heat-stable compound (Nod), an acylated oligomer of N-acetylglucosamine, that stimulates mitosis in various plant protoplasts.</text>
</comment>
<dbReference type="InterPro" id="IPR002509">
    <property type="entry name" value="NODB_dom"/>
</dbReference>
<evidence type="ECO:0000256" key="3">
    <source>
        <dbReference type="ARBA" id="ARBA00020071"/>
    </source>
</evidence>
<dbReference type="CDD" id="cd10977">
    <property type="entry name" value="CE4_PuuE_SpCDA1"/>
    <property type="match status" value="1"/>
</dbReference>
<feature type="domain" description="NodB homology" evidence="6">
    <location>
        <begin position="75"/>
        <end position="292"/>
    </location>
</feature>
<dbReference type="OrthoDB" id="9787041at2"/>
<dbReference type="Gene3D" id="3.20.20.370">
    <property type="entry name" value="Glycoside hydrolase/deacetylase"/>
    <property type="match status" value="1"/>
</dbReference>
<organism evidence="7 8">
    <name type="scientific">Marinibacterium profundimaris</name>
    <dbReference type="NCBI Taxonomy" id="1679460"/>
    <lineage>
        <taxon>Bacteria</taxon>
        <taxon>Pseudomonadati</taxon>
        <taxon>Pseudomonadota</taxon>
        <taxon>Alphaproteobacteria</taxon>
        <taxon>Rhodobacterales</taxon>
        <taxon>Paracoccaceae</taxon>
        <taxon>Marinibacterium</taxon>
    </lineage>
</organism>
<evidence type="ECO:0000256" key="2">
    <source>
        <dbReference type="ARBA" id="ARBA00010973"/>
    </source>
</evidence>
<proteinExistence type="inferred from homology"/>
<evidence type="ECO:0000256" key="5">
    <source>
        <dbReference type="SAM" id="MobiDB-lite"/>
    </source>
</evidence>
<dbReference type="Pfam" id="PF01522">
    <property type="entry name" value="Polysacc_deac_1"/>
    <property type="match status" value="1"/>
</dbReference>
<dbReference type="InterPro" id="IPR017625">
    <property type="entry name" value="PuuE"/>
</dbReference>
<dbReference type="SUPFAM" id="SSF88713">
    <property type="entry name" value="Glycoside hydrolase/deacetylase"/>
    <property type="match status" value="1"/>
</dbReference>
<sequence length="307" mass="34835">MDTAPNTIPGPPRDLVGYNGKPPKVTWPDGARIAISLVVNYEEGSEPAVGDGDPASERALSEIPYRPWPDGERDLAMESMYEYGSRAGYWRLMDIFDELDVKATFYACAVAMERNRKAARLIGEKGHDMICHGWRWEDVALLTRDEEREHIRLAVASLKDTMGQRPLGWYCRGRPSVNTRELVVEEGGFLYDSDAYNDDLPYWTEVHGKPHLIIPYSLVNNDGGFGTGAFGSPDSFEEHLRYTFDQLYKEGATHPKMMNIGLHMRVVGQPARAQALYNFIEYAKSFPGVWFARRIDIANHWIEHHPA</sequence>
<dbReference type="InterPro" id="IPR011330">
    <property type="entry name" value="Glyco_hydro/deAcase_b/a-brl"/>
</dbReference>
<dbReference type="EMBL" id="AQQR01000003">
    <property type="protein sequence ID" value="OWU74957.1"/>
    <property type="molecule type" value="Genomic_DNA"/>
</dbReference>
<keyword evidence="8" id="KW-1185">Reference proteome</keyword>